<feature type="region of interest" description="Disordered" evidence="3">
    <location>
        <begin position="528"/>
        <end position="547"/>
    </location>
</feature>
<sequence length="547" mass="60963">MHSFRPRHPSALKDQSPLMSHDDHHFPHDPLSFDSDQMIFGPLDIEDGHRRESSLPFAWDIPRGVPSPSSVPSFSASPASACSQLDFGASSPSSDPNLSPSYNGYMDMPALSDYDDGNVYLSNWLVDDFGSLGTSAPIAIPSVEGDARMPTSFASYEDNPMMDGKVGPFSPSLEYAALHPLPRSTDEGMSAPVMSVSPPEISQPSWASQLWNQAPRPTTSPQPSLLHPPSMEDAFATQRPQRRRPAPTPLSNVFQSSSAPSGIQSRAPSMARSYSRRAESVSINDDRDATVRRKRKAEDPDDLSERPRLSETPPQKSHLRPPKLAPSAWQLYFTDWIQRHQATSTRKLNVAQAAKEAGSEYAQLSPEEKEPYKRRSQAMKEIREREHAAYMSSLTPDDIKRENNFRAAQRKAGKSRKGNIKDPNAPKKPLSAYFMFLQRIRSDPVLVREVFGDETETTKQSVLAAGKWRSMTDDERKPFLAQAEQEKLEYETARKLYEEGTPAYGTSISFSVLPSNSFETAHIPLRSRSVKSEPLSSEDESESSYSR</sequence>
<accession>A0A4Y9ZLL3</accession>
<dbReference type="PANTHER" id="PTHR48112:SF22">
    <property type="entry name" value="MITOCHONDRIAL TRANSCRIPTION FACTOR A, ISOFORM B"/>
    <property type="match status" value="1"/>
</dbReference>
<dbReference type="GO" id="GO:0005634">
    <property type="term" value="C:nucleus"/>
    <property type="evidence" value="ECO:0007669"/>
    <property type="project" value="UniProtKB-UniRule"/>
</dbReference>
<dbReference type="AlphaFoldDB" id="A0A4Y9ZLL3"/>
<evidence type="ECO:0000256" key="3">
    <source>
        <dbReference type="SAM" id="MobiDB-lite"/>
    </source>
</evidence>
<dbReference type="STRING" id="135208.A0A4Y9ZLL3"/>
<feature type="domain" description="HMG box" evidence="4">
    <location>
        <begin position="322"/>
        <end position="391"/>
    </location>
</feature>
<dbReference type="SUPFAM" id="SSF47095">
    <property type="entry name" value="HMG-box"/>
    <property type="match status" value="2"/>
</dbReference>
<dbReference type="Pfam" id="PF09011">
    <property type="entry name" value="HMG_box_2"/>
    <property type="match status" value="1"/>
</dbReference>
<feature type="compositionally biased region" description="Basic residues" evidence="3">
    <location>
        <begin position="1"/>
        <end position="10"/>
    </location>
</feature>
<feature type="compositionally biased region" description="Polar residues" evidence="3">
    <location>
        <begin position="250"/>
        <end position="267"/>
    </location>
</feature>
<keyword evidence="1 2" id="KW-0238">DNA-binding</keyword>
<feature type="region of interest" description="Disordered" evidence="3">
    <location>
        <begin position="182"/>
        <end position="323"/>
    </location>
</feature>
<dbReference type="Pfam" id="PF00505">
    <property type="entry name" value="HMG_box"/>
    <property type="match status" value="1"/>
</dbReference>
<feature type="compositionally biased region" description="Polar residues" evidence="3">
    <location>
        <begin position="200"/>
        <end position="223"/>
    </location>
</feature>
<dbReference type="SMART" id="SM00398">
    <property type="entry name" value="HMG"/>
    <property type="match status" value="2"/>
</dbReference>
<dbReference type="Proteomes" id="UP000298061">
    <property type="component" value="Unassembled WGS sequence"/>
</dbReference>
<evidence type="ECO:0000313" key="6">
    <source>
        <dbReference type="Proteomes" id="UP000298061"/>
    </source>
</evidence>
<dbReference type="InterPro" id="IPR009071">
    <property type="entry name" value="HMG_box_dom"/>
</dbReference>
<reference evidence="5 6" key="1">
    <citation type="submission" date="2019-02" db="EMBL/GenBank/DDBJ databases">
        <title>Genome sequencing of the rare red list fungi Hericium alpestre (H. flagellum).</title>
        <authorList>
            <person name="Buettner E."/>
            <person name="Kellner H."/>
        </authorList>
    </citation>
    <scope>NUCLEOTIDE SEQUENCE [LARGE SCALE GENOMIC DNA]</scope>
    <source>
        <strain evidence="5 6">DSM 108284</strain>
    </source>
</reference>
<feature type="DNA-binding region" description="HMG box" evidence="2">
    <location>
        <begin position="426"/>
        <end position="498"/>
    </location>
</feature>
<feature type="domain" description="HMG box" evidence="4">
    <location>
        <begin position="426"/>
        <end position="498"/>
    </location>
</feature>
<comment type="caution">
    <text evidence="5">The sequence shown here is derived from an EMBL/GenBank/DDBJ whole genome shotgun (WGS) entry which is preliminary data.</text>
</comment>
<protein>
    <recommendedName>
        <fullName evidence="4">HMG box domain-containing protein</fullName>
    </recommendedName>
</protein>
<dbReference type="GO" id="GO:0003677">
    <property type="term" value="F:DNA binding"/>
    <property type="evidence" value="ECO:0007669"/>
    <property type="project" value="UniProtKB-UniRule"/>
</dbReference>
<organism evidence="5 6">
    <name type="scientific">Hericium alpestre</name>
    <dbReference type="NCBI Taxonomy" id="135208"/>
    <lineage>
        <taxon>Eukaryota</taxon>
        <taxon>Fungi</taxon>
        <taxon>Dikarya</taxon>
        <taxon>Basidiomycota</taxon>
        <taxon>Agaricomycotina</taxon>
        <taxon>Agaricomycetes</taxon>
        <taxon>Russulales</taxon>
        <taxon>Hericiaceae</taxon>
        <taxon>Hericium</taxon>
    </lineage>
</organism>
<keyword evidence="2" id="KW-0539">Nucleus</keyword>
<evidence type="ECO:0000313" key="5">
    <source>
        <dbReference type="EMBL" id="TFY74987.1"/>
    </source>
</evidence>
<dbReference type="OrthoDB" id="5550281at2759"/>
<feature type="DNA-binding region" description="HMG box" evidence="2">
    <location>
        <begin position="322"/>
        <end position="391"/>
    </location>
</feature>
<dbReference type="InterPro" id="IPR036910">
    <property type="entry name" value="HMG_box_dom_sf"/>
</dbReference>
<name>A0A4Y9ZLL3_9AGAM</name>
<dbReference type="PROSITE" id="PS50118">
    <property type="entry name" value="HMG_BOX_2"/>
    <property type="match status" value="2"/>
</dbReference>
<evidence type="ECO:0000256" key="2">
    <source>
        <dbReference type="PROSITE-ProRule" id="PRU00267"/>
    </source>
</evidence>
<feature type="compositionally biased region" description="Basic and acidic residues" evidence="3">
    <location>
        <begin position="366"/>
        <end position="388"/>
    </location>
</feature>
<keyword evidence="6" id="KW-1185">Reference proteome</keyword>
<dbReference type="EMBL" id="SFCI01001769">
    <property type="protein sequence ID" value="TFY74987.1"/>
    <property type="molecule type" value="Genomic_DNA"/>
</dbReference>
<feature type="region of interest" description="Disordered" evidence="3">
    <location>
        <begin position="344"/>
        <end position="426"/>
    </location>
</feature>
<gene>
    <name evidence="5" type="ORF">EWM64_g9025</name>
</gene>
<evidence type="ECO:0000256" key="1">
    <source>
        <dbReference type="ARBA" id="ARBA00023125"/>
    </source>
</evidence>
<dbReference type="InterPro" id="IPR050342">
    <property type="entry name" value="HMGB"/>
</dbReference>
<feature type="compositionally biased region" description="Basic and acidic residues" evidence="3">
    <location>
        <begin position="276"/>
        <end position="291"/>
    </location>
</feature>
<feature type="compositionally biased region" description="Acidic residues" evidence="3">
    <location>
        <begin position="536"/>
        <end position="547"/>
    </location>
</feature>
<evidence type="ECO:0000259" key="4">
    <source>
        <dbReference type="PROSITE" id="PS50118"/>
    </source>
</evidence>
<dbReference type="Gene3D" id="1.10.30.10">
    <property type="entry name" value="High mobility group box domain"/>
    <property type="match status" value="2"/>
</dbReference>
<feature type="compositionally biased region" description="Basic residues" evidence="3">
    <location>
        <begin position="408"/>
        <end position="418"/>
    </location>
</feature>
<proteinExistence type="predicted"/>
<dbReference type="PANTHER" id="PTHR48112">
    <property type="entry name" value="HIGH MOBILITY GROUP PROTEIN DSP1"/>
    <property type="match status" value="1"/>
</dbReference>
<feature type="region of interest" description="Disordered" evidence="3">
    <location>
        <begin position="1"/>
        <end position="27"/>
    </location>
</feature>